<dbReference type="OrthoDB" id="571248at2"/>
<dbReference type="AlphaFoldDB" id="A0A1G5CEX7"/>
<proteinExistence type="predicted"/>
<dbReference type="EMBL" id="FMVF01000003">
    <property type="protein sequence ID" value="SCY00870.1"/>
    <property type="molecule type" value="Genomic_DNA"/>
</dbReference>
<dbReference type="Gene3D" id="3.50.50.60">
    <property type="entry name" value="FAD/NAD(P)-binding domain"/>
    <property type="match status" value="1"/>
</dbReference>
<dbReference type="Pfam" id="PF01266">
    <property type="entry name" value="DAO"/>
    <property type="match status" value="1"/>
</dbReference>
<evidence type="ECO:0000313" key="2">
    <source>
        <dbReference type="EMBL" id="SCY00870.1"/>
    </source>
</evidence>
<dbReference type="PANTHER" id="PTHR13847:SF201">
    <property type="entry name" value="PUTATIBE OXIDOREDUCTASE"/>
    <property type="match status" value="1"/>
</dbReference>
<sequence>MNLKTGFPFWLIKDGLPFQYPKLDRDVDTEVIVLGAGITGALVRHYLVEAGIPCVAVDARTIGLGSTCASTSLLQYEIDTPLSKLIDLVGKDHAERAYRLCGEAVRELGVLANLLEMKEFEFKKSLYYATYKKDVTWLKAEFEARKAAGFEVRWLSAEAVQDQYGFLAHGAILSELAAQTNAYEMTHRLLQFHGDALSPVYDRTPITQIKHQKSGVALRSENGFVLRAKKLVYATGYEVVEFLDKDIVKLLSTYAVASEQYDTARFWKDNVLIWNTANPYLYLRTTSDQRVIVGGRDEMFYNPKKRDALLPKKTQQLSNDCGRLFPSIDFKPEFSWTGTFGSTKDGLPYIGPYKKFPNSYFALGFGGNGITFSVTAAQIIRDLILGKDNPDVSIFSFGRH</sequence>
<dbReference type="InterPro" id="IPR006076">
    <property type="entry name" value="FAD-dep_OxRdtase"/>
</dbReference>
<feature type="domain" description="FAD dependent oxidoreductase" evidence="1">
    <location>
        <begin position="31"/>
        <end position="383"/>
    </location>
</feature>
<protein>
    <submittedName>
        <fullName evidence="2">Glycine/D-amino acid oxidase</fullName>
    </submittedName>
</protein>
<dbReference type="STRING" id="490189.SAMN02927903_00519"/>
<dbReference type="PANTHER" id="PTHR13847">
    <property type="entry name" value="SARCOSINE DEHYDROGENASE-RELATED"/>
    <property type="match status" value="1"/>
</dbReference>
<evidence type="ECO:0000313" key="3">
    <source>
        <dbReference type="Proteomes" id="UP000199354"/>
    </source>
</evidence>
<dbReference type="SUPFAM" id="SSF51905">
    <property type="entry name" value="FAD/NAD(P)-binding domain"/>
    <property type="match status" value="1"/>
</dbReference>
<dbReference type="Gene3D" id="3.30.9.10">
    <property type="entry name" value="D-Amino Acid Oxidase, subunit A, domain 2"/>
    <property type="match status" value="1"/>
</dbReference>
<name>A0A1G5CEX7_9FLAO</name>
<dbReference type="Proteomes" id="UP000199354">
    <property type="component" value="Unassembled WGS sequence"/>
</dbReference>
<reference evidence="2 3" key="1">
    <citation type="submission" date="2016-10" db="EMBL/GenBank/DDBJ databases">
        <authorList>
            <person name="de Groot N.N."/>
        </authorList>
    </citation>
    <scope>NUCLEOTIDE SEQUENCE [LARGE SCALE GENOMIC DNA]</scope>
    <source>
        <strain evidence="2 3">CGMCC 1.7031</strain>
    </source>
</reference>
<dbReference type="InterPro" id="IPR036188">
    <property type="entry name" value="FAD/NAD-bd_sf"/>
</dbReference>
<accession>A0A1G5CEX7</accession>
<dbReference type="GO" id="GO:0005737">
    <property type="term" value="C:cytoplasm"/>
    <property type="evidence" value="ECO:0007669"/>
    <property type="project" value="TreeGrafter"/>
</dbReference>
<gene>
    <name evidence="2" type="ORF">SAMN02927903_00519</name>
</gene>
<evidence type="ECO:0000259" key="1">
    <source>
        <dbReference type="Pfam" id="PF01266"/>
    </source>
</evidence>
<organism evidence="2 3">
    <name type="scientific">Flavobacterium caeni</name>
    <dbReference type="NCBI Taxonomy" id="490189"/>
    <lineage>
        <taxon>Bacteria</taxon>
        <taxon>Pseudomonadati</taxon>
        <taxon>Bacteroidota</taxon>
        <taxon>Flavobacteriia</taxon>
        <taxon>Flavobacteriales</taxon>
        <taxon>Flavobacteriaceae</taxon>
        <taxon>Flavobacterium</taxon>
    </lineage>
</organism>
<dbReference type="RefSeq" id="WP_091140768.1">
    <property type="nucleotide sequence ID" value="NZ_FMVF01000003.1"/>
</dbReference>
<keyword evidence="3" id="KW-1185">Reference proteome</keyword>